<evidence type="ECO:0000313" key="2">
    <source>
        <dbReference type="Proteomes" id="UP000234681"/>
    </source>
</evidence>
<proteinExistence type="predicted"/>
<organism evidence="1 2">
    <name type="scientific">Rattus norvegicus</name>
    <name type="common">Rat</name>
    <dbReference type="NCBI Taxonomy" id="10116"/>
    <lineage>
        <taxon>Eukaryota</taxon>
        <taxon>Metazoa</taxon>
        <taxon>Chordata</taxon>
        <taxon>Craniata</taxon>
        <taxon>Vertebrata</taxon>
        <taxon>Euteleostomi</taxon>
        <taxon>Mammalia</taxon>
        <taxon>Eutheria</taxon>
        <taxon>Euarchontoglires</taxon>
        <taxon>Glires</taxon>
        <taxon>Rodentia</taxon>
        <taxon>Myomorpha</taxon>
        <taxon>Muroidea</taxon>
        <taxon>Muridae</taxon>
        <taxon>Murinae</taxon>
        <taxon>Rattus</taxon>
    </lineage>
</organism>
<dbReference type="AlphaFoldDB" id="A6KG42"/>
<sequence>MLFRELDAEVYTFRPSTQAKAGRVLDQPCLHSELQAARVTYTAPPPKRCYLALWRHCSYTTPTFLRFLV</sequence>
<gene>
    <name evidence="1" type="ORF">rCG_42338</name>
</gene>
<accession>A6KG42</accession>
<reference evidence="2" key="1">
    <citation type="submission" date="2005-09" db="EMBL/GenBank/DDBJ databases">
        <authorList>
            <person name="Mural R.J."/>
            <person name="Li P.W."/>
            <person name="Adams M.D."/>
            <person name="Amanatides P.G."/>
            <person name="Baden-Tillson H."/>
            <person name="Barnstead M."/>
            <person name="Chin S.H."/>
            <person name="Dew I."/>
            <person name="Evans C.A."/>
            <person name="Ferriera S."/>
            <person name="Flanigan M."/>
            <person name="Fosler C."/>
            <person name="Glodek A."/>
            <person name="Gu Z."/>
            <person name="Holt R.A."/>
            <person name="Jennings D."/>
            <person name="Kraft C.L."/>
            <person name="Lu F."/>
            <person name="Nguyen T."/>
            <person name="Nusskern D.R."/>
            <person name="Pfannkoch C.M."/>
            <person name="Sitter C."/>
            <person name="Sutton G.G."/>
            <person name="Venter J.C."/>
            <person name="Wang Z."/>
            <person name="Woodage T."/>
            <person name="Zheng X.H."/>
            <person name="Zhong F."/>
        </authorList>
    </citation>
    <scope>NUCLEOTIDE SEQUENCE [LARGE SCALE GENOMIC DNA]</scope>
    <source>
        <strain>BN</strain>
        <strain evidence="2">Sprague-Dawley</strain>
    </source>
</reference>
<dbReference type="Proteomes" id="UP000234681">
    <property type="component" value="Chromosome 16"/>
</dbReference>
<name>A6KG42_RAT</name>
<evidence type="ECO:0000313" key="1">
    <source>
        <dbReference type="EMBL" id="EDL88999.1"/>
    </source>
</evidence>
<dbReference type="EMBL" id="CH474046">
    <property type="protein sequence ID" value="EDL88999.1"/>
    <property type="molecule type" value="Genomic_DNA"/>
</dbReference>
<protein>
    <submittedName>
        <fullName evidence="1">RCG42338</fullName>
    </submittedName>
</protein>